<comment type="subcellular location">
    <subcellularLocation>
        <location evidence="1">Membrane</location>
        <topology evidence="1">Multi-pass membrane protein</topology>
    </subcellularLocation>
</comment>
<dbReference type="EMBL" id="BMOY01000009">
    <property type="protein sequence ID" value="GGJ01462.1"/>
    <property type="molecule type" value="Genomic_DNA"/>
</dbReference>
<evidence type="ECO:0000256" key="4">
    <source>
        <dbReference type="ARBA" id="ARBA00022723"/>
    </source>
</evidence>
<evidence type="ECO:0000256" key="1">
    <source>
        <dbReference type="ARBA" id="ARBA00004141"/>
    </source>
</evidence>
<feature type="transmembrane region" description="Helical" evidence="12">
    <location>
        <begin position="159"/>
        <end position="178"/>
    </location>
</feature>
<reference evidence="13" key="1">
    <citation type="journal article" date="2014" name="Int. J. Syst. Evol. Microbiol.">
        <title>Complete genome sequence of Corynebacterium casei LMG S-19264T (=DSM 44701T), isolated from a smear-ripened cheese.</title>
        <authorList>
            <consortium name="US DOE Joint Genome Institute (JGI-PGF)"/>
            <person name="Walter F."/>
            <person name="Albersmeier A."/>
            <person name="Kalinowski J."/>
            <person name="Ruckert C."/>
        </authorList>
    </citation>
    <scope>NUCLEOTIDE SEQUENCE</scope>
    <source>
        <strain evidence="13">JCM 18487</strain>
    </source>
</reference>
<reference evidence="13" key="2">
    <citation type="submission" date="2020-09" db="EMBL/GenBank/DDBJ databases">
        <authorList>
            <person name="Sun Q."/>
            <person name="Ohkuma M."/>
        </authorList>
    </citation>
    <scope>NUCLEOTIDE SEQUENCE</scope>
    <source>
        <strain evidence="13">JCM 18487</strain>
    </source>
</reference>
<evidence type="ECO:0000256" key="5">
    <source>
        <dbReference type="ARBA" id="ARBA00022989"/>
    </source>
</evidence>
<dbReference type="GO" id="GO:0016491">
    <property type="term" value="F:oxidoreductase activity"/>
    <property type="evidence" value="ECO:0007669"/>
    <property type="project" value="UniProtKB-KW"/>
</dbReference>
<evidence type="ECO:0000256" key="2">
    <source>
        <dbReference type="ARBA" id="ARBA00022475"/>
    </source>
</evidence>
<evidence type="ECO:0000256" key="8">
    <source>
        <dbReference type="ARBA" id="ARBA00023133"/>
    </source>
</evidence>
<evidence type="ECO:0000313" key="14">
    <source>
        <dbReference type="Proteomes" id="UP000637695"/>
    </source>
</evidence>
<keyword evidence="9 12" id="KW-0472">Membrane</keyword>
<protein>
    <recommendedName>
        <fullName evidence="15">Cytochrome c oxidase assembly protein subunit 15</fullName>
    </recommendedName>
</protein>
<comment type="pathway">
    <text evidence="11">Porphyrin-containing compound metabolism.</text>
</comment>
<dbReference type="AlphaFoldDB" id="A0A917K5F5"/>
<feature type="transmembrane region" description="Helical" evidence="12">
    <location>
        <begin position="119"/>
        <end position="138"/>
    </location>
</feature>
<evidence type="ECO:0000256" key="12">
    <source>
        <dbReference type="SAM" id="Phobius"/>
    </source>
</evidence>
<keyword evidence="7" id="KW-0408">Iron</keyword>
<keyword evidence="3 12" id="KW-0812">Transmembrane</keyword>
<proteinExistence type="predicted"/>
<keyword evidence="10" id="KW-1015">Disulfide bond</keyword>
<accession>A0A917K5F5</accession>
<evidence type="ECO:0000256" key="6">
    <source>
        <dbReference type="ARBA" id="ARBA00023002"/>
    </source>
</evidence>
<feature type="transmembrane region" description="Helical" evidence="12">
    <location>
        <begin position="210"/>
        <end position="231"/>
    </location>
</feature>
<evidence type="ECO:0000256" key="9">
    <source>
        <dbReference type="ARBA" id="ARBA00023136"/>
    </source>
</evidence>
<keyword evidence="5 12" id="KW-1133">Transmembrane helix</keyword>
<dbReference type="GO" id="GO:0006784">
    <property type="term" value="P:heme A biosynthetic process"/>
    <property type="evidence" value="ECO:0007669"/>
    <property type="project" value="InterPro"/>
</dbReference>
<dbReference type="Pfam" id="PF02628">
    <property type="entry name" value="COX15-CtaA"/>
    <property type="match status" value="1"/>
</dbReference>
<dbReference type="PANTHER" id="PTHR35457">
    <property type="entry name" value="HEME A SYNTHASE"/>
    <property type="match status" value="1"/>
</dbReference>
<evidence type="ECO:0008006" key="15">
    <source>
        <dbReference type="Google" id="ProtNLM"/>
    </source>
</evidence>
<dbReference type="GO" id="GO:0046872">
    <property type="term" value="F:metal ion binding"/>
    <property type="evidence" value="ECO:0007669"/>
    <property type="project" value="UniProtKB-KW"/>
</dbReference>
<feature type="transmembrane region" description="Helical" evidence="12">
    <location>
        <begin position="87"/>
        <end position="107"/>
    </location>
</feature>
<feature type="transmembrane region" description="Helical" evidence="12">
    <location>
        <begin position="54"/>
        <end position="75"/>
    </location>
</feature>
<keyword evidence="8" id="KW-0350">Heme biosynthesis</keyword>
<comment type="caution">
    <text evidence="13">The sequence shown here is derived from an EMBL/GenBank/DDBJ whole genome shotgun (WGS) entry which is preliminary data.</text>
</comment>
<dbReference type="InterPro" id="IPR050450">
    <property type="entry name" value="COX15/CtaA_HemeA_synthase"/>
</dbReference>
<evidence type="ECO:0000256" key="7">
    <source>
        <dbReference type="ARBA" id="ARBA00023004"/>
    </source>
</evidence>
<keyword evidence="14" id="KW-1185">Reference proteome</keyword>
<keyword evidence="6" id="KW-0560">Oxidoreductase</keyword>
<dbReference type="RefSeq" id="WP_188881337.1">
    <property type="nucleotide sequence ID" value="NZ_BMOY01000009.1"/>
</dbReference>
<evidence type="ECO:0000256" key="3">
    <source>
        <dbReference type="ARBA" id="ARBA00022692"/>
    </source>
</evidence>
<evidence type="ECO:0000313" key="13">
    <source>
        <dbReference type="EMBL" id="GGJ01462.1"/>
    </source>
</evidence>
<evidence type="ECO:0000256" key="11">
    <source>
        <dbReference type="ARBA" id="ARBA00023444"/>
    </source>
</evidence>
<dbReference type="Proteomes" id="UP000637695">
    <property type="component" value="Unassembled WGS sequence"/>
</dbReference>
<gene>
    <name evidence="13" type="ORF">GCM10010885_08350</name>
</gene>
<dbReference type="InterPro" id="IPR003780">
    <property type="entry name" value="COX15/CtaA_fam"/>
</dbReference>
<feature type="transmembrane region" description="Helical" evidence="12">
    <location>
        <begin position="271"/>
        <end position="293"/>
    </location>
</feature>
<name>A0A917K5F5_9BACL</name>
<dbReference type="PANTHER" id="PTHR35457:SF1">
    <property type="entry name" value="HEME A SYNTHASE"/>
    <property type="match status" value="1"/>
</dbReference>
<evidence type="ECO:0000256" key="10">
    <source>
        <dbReference type="ARBA" id="ARBA00023157"/>
    </source>
</evidence>
<sequence>MTYRLPLATTLAIAVQMVLGGLVVGEDAGFVCPDWPLCHGQLLPKLTGLVVLELVHRASALLVSVLFIATLVSVWRHHRRDKWMVRAVWGATASLALQVVVGGLIVLLKLPGIVTTIDVMNSMLMLGLFVFITTLAYVRGHAGEFTDGQAQARVRALQVPSAALFAATAFAVFVGAVFRHSGASEALFGRMDYLQSHGQTVPPSLGVSNALLALHAVTGVLLVAAAAWFVVGSLRAGALKGWSVWTAVCVLMEWVLGMLTLLTGLDLVLATLHWTMAACLFGLASFALSYTTLAVRLHTAGRQAGHPEDEAVVHPWTEPGPARS</sequence>
<keyword evidence="2" id="KW-1003">Cell membrane</keyword>
<organism evidence="13 14">
    <name type="scientific">Alicyclobacillus cellulosilyticus</name>
    <dbReference type="NCBI Taxonomy" id="1003997"/>
    <lineage>
        <taxon>Bacteria</taxon>
        <taxon>Bacillati</taxon>
        <taxon>Bacillota</taxon>
        <taxon>Bacilli</taxon>
        <taxon>Bacillales</taxon>
        <taxon>Alicyclobacillaceae</taxon>
        <taxon>Alicyclobacillus</taxon>
    </lineage>
</organism>
<dbReference type="GO" id="GO:0016020">
    <property type="term" value="C:membrane"/>
    <property type="evidence" value="ECO:0007669"/>
    <property type="project" value="UniProtKB-SubCell"/>
</dbReference>
<feature type="transmembrane region" description="Helical" evidence="12">
    <location>
        <begin position="243"/>
        <end position="265"/>
    </location>
</feature>
<keyword evidence="4" id="KW-0479">Metal-binding</keyword>